<accession>X7F8H8</accession>
<dbReference type="RefSeq" id="WP_043771933.1">
    <property type="nucleotide sequence ID" value="NZ_JAME01000019.1"/>
</dbReference>
<dbReference type="STRING" id="1449351.RISW2_06830"/>
<dbReference type="Pfam" id="PF13505">
    <property type="entry name" value="OMP_b-brl"/>
    <property type="match status" value="1"/>
</dbReference>
<feature type="domain" description="Outer membrane protein beta-barrel" evidence="3">
    <location>
        <begin position="40"/>
        <end position="199"/>
    </location>
</feature>
<feature type="chain" id="PRO_5004977990" evidence="2">
    <location>
        <begin position="21"/>
        <end position="199"/>
    </location>
</feature>
<name>X7F8H8_9RHOB</name>
<dbReference type="InterPro" id="IPR011250">
    <property type="entry name" value="OMP/PagP_B-barrel"/>
</dbReference>
<evidence type="ECO:0000259" key="3">
    <source>
        <dbReference type="Pfam" id="PF13505"/>
    </source>
</evidence>
<sequence length="199" mass="20921">MKRILILTTAVAATATSAFAAGPTQTQPDPVVAAPVPAPVPQEPLSDFTGFSLGGQVGYGNIETEDPDLDGDGGLYGLRSYYDYDMGDVIVGGGVQYDRGDIDLDGATDVEGILRVGPRVGYDLNRNWIYGTAGYAKAYTDGGGVGDSDGWFGGVGYEVFLTDNVTAGAEVLYHKFSDFDASDLEADATTANISVNYRF</sequence>
<organism evidence="4 5">
    <name type="scientific">Roseivivax isoporae LMG 25204</name>
    <dbReference type="NCBI Taxonomy" id="1449351"/>
    <lineage>
        <taxon>Bacteria</taxon>
        <taxon>Pseudomonadati</taxon>
        <taxon>Pseudomonadota</taxon>
        <taxon>Alphaproteobacteria</taxon>
        <taxon>Rhodobacterales</taxon>
        <taxon>Roseobacteraceae</taxon>
        <taxon>Roseivivax</taxon>
    </lineage>
</organism>
<evidence type="ECO:0000256" key="1">
    <source>
        <dbReference type="ARBA" id="ARBA00022729"/>
    </source>
</evidence>
<comment type="caution">
    <text evidence="4">The sequence shown here is derived from an EMBL/GenBank/DDBJ whole genome shotgun (WGS) entry which is preliminary data.</text>
</comment>
<evidence type="ECO:0000313" key="4">
    <source>
        <dbReference type="EMBL" id="ETX28406.1"/>
    </source>
</evidence>
<dbReference type="Proteomes" id="UP000023430">
    <property type="component" value="Unassembled WGS sequence"/>
</dbReference>
<reference evidence="4 5" key="1">
    <citation type="submission" date="2014-01" db="EMBL/GenBank/DDBJ databases">
        <title>Roseivivax isoporae LMG 25204 Genome Sequencing.</title>
        <authorList>
            <person name="Lai Q."/>
            <person name="Li G."/>
            <person name="Shao Z."/>
        </authorList>
    </citation>
    <scope>NUCLEOTIDE SEQUENCE [LARGE SCALE GENOMIC DNA]</scope>
    <source>
        <strain evidence="4 5">LMG 25204</strain>
    </source>
</reference>
<evidence type="ECO:0000313" key="5">
    <source>
        <dbReference type="Proteomes" id="UP000023430"/>
    </source>
</evidence>
<dbReference type="eggNOG" id="COG3637">
    <property type="taxonomic scope" value="Bacteria"/>
</dbReference>
<proteinExistence type="predicted"/>
<evidence type="ECO:0000256" key="2">
    <source>
        <dbReference type="SAM" id="SignalP"/>
    </source>
</evidence>
<dbReference type="InterPro" id="IPR023614">
    <property type="entry name" value="Porin_dom_sf"/>
</dbReference>
<dbReference type="Gene3D" id="2.40.160.10">
    <property type="entry name" value="Porin"/>
    <property type="match status" value="1"/>
</dbReference>
<feature type="signal peptide" evidence="2">
    <location>
        <begin position="1"/>
        <end position="20"/>
    </location>
</feature>
<dbReference type="SUPFAM" id="SSF56925">
    <property type="entry name" value="OMPA-like"/>
    <property type="match status" value="1"/>
</dbReference>
<keyword evidence="5" id="KW-1185">Reference proteome</keyword>
<dbReference type="AlphaFoldDB" id="X7F8H8"/>
<protein>
    <submittedName>
        <fullName evidence="4">Membrane protein</fullName>
    </submittedName>
</protein>
<keyword evidence="1 2" id="KW-0732">Signal</keyword>
<dbReference type="InterPro" id="IPR027385">
    <property type="entry name" value="Beta-barrel_OMP"/>
</dbReference>
<gene>
    <name evidence="4" type="ORF">RISW2_06830</name>
</gene>
<dbReference type="EMBL" id="JAME01000019">
    <property type="protein sequence ID" value="ETX28406.1"/>
    <property type="molecule type" value="Genomic_DNA"/>
</dbReference>